<proteinExistence type="predicted"/>
<evidence type="ECO:0000313" key="1">
    <source>
        <dbReference type="EMBL" id="PJG82147.1"/>
    </source>
</evidence>
<dbReference type="RefSeq" id="WP_100297534.1">
    <property type="nucleotide sequence ID" value="NZ_PHGZ01000028.1"/>
</dbReference>
<dbReference type="AlphaFoldDB" id="A0A2M8RTD8"/>
<gene>
    <name evidence="1" type="ORF">CVP04_10855</name>
</gene>
<comment type="caution">
    <text evidence="1">The sequence shown here is derived from an EMBL/GenBank/DDBJ whole genome shotgun (WGS) entry which is preliminary data.</text>
</comment>
<name>A0A2M8RTD8_9PAST</name>
<reference evidence="1 2" key="1">
    <citation type="submission" date="2017-11" db="EMBL/GenBank/DDBJ databases">
        <title>Reclassification of Bisgaard taxon 5 as Caviibacterium pharyngocola gen. nov., sp. nov.</title>
        <authorList>
            <person name="Christensen H."/>
        </authorList>
    </citation>
    <scope>NUCLEOTIDE SEQUENCE [LARGE SCALE GENOMIC DNA]</scope>
    <source>
        <strain evidence="1 2">7_3</strain>
    </source>
</reference>
<evidence type="ECO:0000313" key="2">
    <source>
        <dbReference type="Proteomes" id="UP000230282"/>
    </source>
</evidence>
<accession>A0A2M8RTD8</accession>
<keyword evidence="2" id="KW-1185">Reference proteome</keyword>
<dbReference type="OrthoDB" id="10001956at2"/>
<dbReference type="Proteomes" id="UP000230282">
    <property type="component" value="Unassembled WGS sequence"/>
</dbReference>
<organism evidence="1 2">
    <name type="scientific">Caviibacterium pharyngocola</name>
    <dbReference type="NCBI Taxonomy" id="28159"/>
    <lineage>
        <taxon>Bacteria</taxon>
        <taxon>Pseudomonadati</taxon>
        <taxon>Pseudomonadota</taxon>
        <taxon>Gammaproteobacteria</taxon>
        <taxon>Pasteurellales</taxon>
        <taxon>Pasteurellaceae</taxon>
        <taxon>Caviibacterium</taxon>
    </lineage>
</organism>
<dbReference type="EMBL" id="PHGZ01000028">
    <property type="protein sequence ID" value="PJG82147.1"/>
    <property type="molecule type" value="Genomic_DNA"/>
</dbReference>
<sequence>MNLNEYDTDARADELTLEERLELLEEQNFDLSQLLIRQDYQLAATQAILKTLLTLLSERAILPSSDVQRQVIYQLSQLAQQSDNPTLSEEFGQIAEQFFPDSAH</sequence>
<protein>
    <submittedName>
        <fullName evidence="1">Uncharacterized protein</fullName>
    </submittedName>
</protein>